<evidence type="ECO:0000313" key="1">
    <source>
        <dbReference type="EMBL" id="CBJ27577.1"/>
    </source>
</evidence>
<dbReference type="InParanoid" id="D7G6J2"/>
<name>D7G6J2_ECTSI</name>
<dbReference type="Proteomes" id="UP000002630">
    <property type="component" value="Linkage Group LG03"/>
</dbReference>
<protein>
    <submittedName>
        <fullName evidence="1">Uncharacterized protein</fullName>
    </submittedName>
</protein>
<keyword evidence="2" id="KW-1185">Reference proteome</keyword>
<evidence type="ECO:0000313" key="2">
    <source>
        <dbReference type="Proteomes" id="UP000002630"/>
    </source>
</evidence>
<dbReference type="EMBL" id="FN648981">
    <property type="protein sequence ID" value="CBJ27577.1"/>
    <property type="molecule type" value="Genomic_DNA"/>
</dbReference>
<dbReference type="AlphaFoldDB" id="D7G6J2"/>
<gene>
    <name evidence="1" type="ORF">Esi_0075_0061</name>
</gene>
<reference evidence="1 2" key="1">
    <citation type="journal article" date="2010" name="Nature">
        <title>The Ectocarpus genome and the independent evolution of multicellularity in brown algae.</title>
        <authorList>
            <person name="Cock J.M."/>
            <person name="Sterck L."/>
            <person name="Rouze P."/>
            <person name="Scornet D."/>
            <person name="Allen A.E."/>
            <person name="Amoutzias G."/>
            <person name="Anthouard V."/>
            <person name="Artiguenave F."/>
            <person name="Aury J.M."/>
            <person name="Badger J.H."/>
            <person name="Beszteri B."/>
            <person name="Billiau K."/>
            <person name="Bonnet E."/>
            <person name="Bothwell J.H."/>
            <person name="Bowler C."/>
            <person name="Boyen C."/>
            <person name="Brownlee C."/>
            <person name="Carrano C.J."/>
            <person name="Charrier B."/>
            <person name="Cho G.Y."/>
            <person name="Coelho S.M."/>
            <person name="Collen J."/>
            <person name="Corre E."/>
            <person name="Da Silva C."/>
            <person name="Delage L."/>
            <person name="Delaroque N."/>
            <person name="Dittami S.M."/>
            <person name="Doulbeau S."/>
            <person name="Elias M."/>
            <person name="Farnham G."/>
            <person name="Gachon C.M."/>
            <person name="Gschloessl B."/>
            <person name="Heesch S."/>
            <person name="Jabbari K."/>
            <person name="Jubin C."/>
            <person name="Kawai H."/>
            <person name="Kimura K."/>
            <person name="Kloareg B."/>
            <person name="Kupper F.C."/>
            <person name="Lang D."/>
            <person name="Le Bail A."/>
            <person name="Leblanc C."/>
            <person name="Lerouge P."/>
            <person name="Lohr M."/>
            <person name="Lopez P.J."/>
            <person name="Martens C."/>
            <person name="Maumus F."/>
            <person name="Michel G."/>
            <person name="Miranda-Saavedra D."/>
            <person name="Morales J."/>
            <person name="Moreau H."/>
            <person name="Motomura T."/>
            <person name="Nagasato C."/>
            <person name="Napoli C.A."/>
            <person name="Nelson D.R."/>
            <person name="Nyvall-Collen P."/>
            <person name="Peters A.F."/>
            <person name="Pommier C."/>
            <person name="Potin P."/>
            <person name="Poulain J."/>
            <person name="Quesneville H."/>
            <person name="Read B."/>
            <person name="Rensing S.A."/>
            <person name="Ritter A."/>
            <person name="Rousvoal S."/>
            <person name="Samanta M."/>
            <person name="Samson G."/>
            <person name="Schroeder D.C."/>
            <person name="Segurens B."/>
            <person name="Strittmatter M."/>
            <person name="Tonon T."/>
            <person name="Tregear J.W."/>
            <person name="Valentin K."/>
            <person name="von Dassow P."/>
            <person name="Yamagishi T."/>
            <person name="Van de Peer Y."/>
            <person name="Wincker P."/>
        </authorList>
    </citation>
    <scope>NUCLEOTIDE SEQUENCE [LARGE SCALE GENOMIC DNA]</scope>
    <source>
        <strain evidence="2">Ec32 / CCAP1310/4</strain>
    </source>
</reference>
<dbReference type="EMBL" id="FN649728">
    <property type="protein sequence ID" value="CBJ27577.1"/>
    <property type="molecule type" value="Genomic_DNA"/>
</dbReference>
<sequence>MQVGQDGRVYVAVKYPSISELWPEIYNNRSIRVVQVVDAPAVLR</sequence>
<accession>D7G6J2</accession>
<organism evidence="1 2">
    <name type="scientific">Ectocarpus siliculosus</name>
    <name type="common">Brown alga</name>
    <name type="synonym">Conferva siliculosa</name>
    <dbReference type="NCBI Taxonomy" id="2880"/>
    <lineage>
        <taxon>Eukaryota</taxon>
        <taxon>Sar</taxon>
        <taxon>Stramenopiles</taxon>
        <taxon>Ochrophyta</taxon>
        <taxon>PX clade</taxon>
        <taxon>Phaeophyceae</taxon>
        <taxon>Ectocarpales</taxon>
        <taxon>Ectocarpaceae</taxon>
        <taxon>Ectocarpus</taxon>
    </lineage>
</organism>
<proteinExistence type="predicted"/>